<evidence type="ECO:0000256" key="6">
    <source>
        <dbReference type="ARBA" id="ARBA00023136"/>
    </source>
</evidence>
<keyword evidence="7" id="KW-0460">Magnesium</keyword>
<feature type="transmembrane region" description="Helical" evidence="8">
    <location>
        <begin position="40"/>
        <end position="56"/>
    </location>
</feature>
<accession>A0A538TV03</accession>
<feature type="transmembrane region" description="Helical" evidence="8">
    <location>
        <begin position="256"/>
        <end position="276"/>
    </location>
</feature>
<feature type="transmembrane region" description="Helical" evidence="8">
    <location>
        <begin position="282"/>
        <end position="302"/>
    </location>
</feature>
<comment type="subcellular location">
    <subcellularLocation>
        <location evidence="1">Cell membrane</location>
        <topology evidence="1">Multi-pass membrane protein</topology>
    </subcellularLocation>
</comment>
<dbReference type="GO" id="GO:0044038">
    <property type="term" value="P:cell wall macromolecule biosynthetic process"/>
    <property type="evidence" value="ECO:0007669"/>
    <property type="project" value="TreeGrafter"/>
</dbReference>
<dbReference type="InterPro" id="IPR018480">
    <property type="entry name" value="PNAcMuramoyl-5peptid_Trfase_CS"/>
</dbReference>
<feature type="transmembrane region" description="Helical" evidence="8">
    <location>
        <begin position="125"/>
        <end position="142"/>
    </location>
</feature>
<evidence type="ECO:0000256" key="4">
    <source>
        <dbReference type="ARBA" id="ARBA00022692"/>
    </source>
</evidence>
<feature type="binding site" evidence="7">
    <location>
        <position position="178"/>
    </location>
    <ligand>
        <name>Mg(2+)</name>
        <dbReference type="ChEBI" id="CHEBI:18420"/>
    </ligand>
</feature>
<evidence type="ECO:0000256" key="3">
    <source>
        <dbReference type="ARBA" id="ARBA00022679"/>
    </source>
</evidence>
<dbReference type="EMBL" id="VBOY01000039">
    <property type="protein sequence ID" value="TMQ67431.1"/>
    <property type="molecule type" value="Genomic_DNA"/>
</dbReference>
<dbReference type="Proteomes" id="UP000316609">
    <property type="component" value="Unassembled WGS sequence"/>
</dbReference>
<proteinExistence type="predicted"/>
<feature type="transmembrane region" description="Helical" evidence="8">
    <location>
        <begin position="9"/>
        <end position="28"/>
    </location>
</feature>
<feature type="binding site" evidence="7">
    <location>
        <position position="118"/>
    </location>
    <ligand>
        <name>Mg(2+)</name>
        <dbReference type="ChEBI" id="CHEBI:18420"/>
    </ligand>
</feature>
<evidence type="ECO:0000256" key="7">
    <source>
        <dbReference type="PIRSR" id="PIRSR600715-1"/>
    </source>
</evidence>
<name>A0A538TV03_UNCEI</name>
<dbReference type="GO" id="GO:0016780">
    <property type="term" value="F:phosphotransferase activity, for other substituted phosphate groups"/>
    <property type="evidence" value="ECO:0007669"/>
    <property type="project" value="InterPro"/>
</dbReference>
<comment type="cofactor">
    <cofactor evidence="7">
        <name>Mg(2+)</name>
        <dbReference type="ChEBI" id="CHEBI:18420"/>
    </cofactor>
</comment>
<evidence type="ECO:0000256" key="8">
    <source>
        <dbReference type="SAM" id="Phobius"/>
    </source>
</evidence>
<dbReference type="GO" id="GO:0071555">
    <property type="term" value="P:cell wall organization"/>
    <property type="evidence" value="ECO:0007669"/>
    <property type="project" value="TreeGrafter"/>
</dbReference>
<keyword evidence="3 9" id="KW-0808">Transferase</keyword>
<dbReference type="GO" id="GO:0009103">
    <property type="term" value="P:lipopolysaccharide biosynthetic process"/>
    <property type="evidence" value="ECO:0007669"/>
    <property type="project" value="TreeGrafter"/>
</dbReference>
<comment type="caution">
    <text evidence="9">The sequence shown here is derived from an EMBL/GenBank/DDBJ whole genome shotgun (WGS) entry which is preliminary data.</text>
</comment>
<evidence type="ECO:0000313" key="10">
    <source>
        <dbReference type="Proteomes" id="UP000316609"/>
    </source>
</evidence>
<dbReference type="Pfam" id="PF00953">
    <property type="entry name" value="Glycos_transf_4"/>
    <property type="match status" value="1"/>
</dbReference>
<dbReference type="InterPro" id="IPR000715">
    <property type="entry name" value="Glycosyl_transferase_4"/>
</dbReference>
<dbReference type="CDD" id="cd06853">
    <property type="entry name" value="GT_WecA_like"/>
    <property type="match status" value="1"/>
</dbReference>
<keyword evidence="6 8" id="KW-0472">Membrane</keyword>
<keyword evidence="5 8" id="KW-1133">Transmembrane helix</keyword>
<keyword evidence="7" id="KW-0479">Metal-binding</keyword>
<keyword evidence="2" id="KW-1003">Cell membrane</keyword>
<evidence type="ECO:0000256" key="1">
    <source>
        <dbReference type="ARBA" id="ARBA00004651"/>
    </source>
</evidence>
<dbReference type="PANTHER" id="PTHR22926:SF3">
    <property type="entry name" value="UNDECAPRENYL-PHOSPHATE ALPHA-N-ACETYLGLUCOSAMINYL 1-PHOSPHATE TRANSFERASE"/>
    <property type="match status" value="1"/>
</dbReference>
<evidence type="ECO:0000256" key="2">
    <source>
        <dbReference type="ARBA" id="ARBA00022475"/>
    </source>
</evidence>
<dbReference type="PROSITE" id="PS01348">
    <property type="entry name" value="MRAY_2"/>
    <property type="match status" value="1"/>
</dbReference>
<sequence>MHDRPVPTLGGLAIAAAVLGVVWIARWLPGYAQTLEPRPLWGLTYAALVILGLGVVDDLKRLSPWIKLSGQVLAALVLASFGFGIPFVTNPFGGQFATGFMDGPLTVLWVLGVMNAINLIDGLDGLASGVVLIASLTLWYVGRAHGDFYVMFFASPAIGATLGFLRFNFPPARVFMGDTGSQFLGLLLAAMSLLENRKGTATITLLFPLVAMGLPIADGLLAVTRRATHGHPVFRGDSEHIHHRLLRLGLSPRRTLLILWCLSAALGITAALVAALPHAYGWLFLLLLGFGLVFAFEVIDFIDRTRGARPPA</sequence>
<feature type="transmembrane region" description="Helical" evidence="8">
    <location>
        <begin position="148"/>
        <end position="167"/>
    </location>
</feature>
<evidence type="ECO:0000256" key="5">
    <source>
        <dbReference type="ARBA" id="ARBA00022989"/>
    </source>
</evidence>
<dbReference type="PANTHER" id="PTHR22926">
    <property type="entry name" value="PHOSPHO-N-ACETYLMURAMOYL-PENTAPEPTIDE-TRANSFERASE"/>
    <property type="match status" value="1"/>
</dbReference>
<gene>
    <name evidence="9" type="ORF">E6K78_04845</name>
</gene>
<reference evidence="9 10" key="1">
    <citation type="journal article" date="2019" name="Nat. Microbiol.">
        <title>Mediterranean grassland soil C-N compound turnover is dependent on rainfall and depth, and is mediated by genomically divergent microorganisms.</title>
        <authorList>
            <person name="Diamond S."/>
            <person name="Andeer P.F."/>
            <person name="Li Z."/>
            <person name="Crits-Christoph A."/>
            <person name="Burstein D."/>
            <person name="Anantharaman K."/>
            <person name="Lane K.R."/>
            <person name="Thomas B.C."/>
            <person name="Pan C."/>
            <person name="Northen T.R."/>
            <person name="Banfield J.F."/>
        </authorList>
    </citation>
    <scope>NUCLEOTIDE SEQUENCE [LARGE SCALE GENOMIC DNA]</scope>
    <source>
        <strain evidence="9">WS_8</strain>
    </source>
</reference>
<dbReference type="GO" id="GO:0005886">
    <property type="term" value="C:plasma membrane"/>
    <property type="evidence" value="ECO:0007669"/>
    <property type="project" value="UniProtKB-SubCell"/>
</dbReference>
<dbReference type="GO" id="GO:0046872">
    <property type="term" value="F:metal ion binding"/>
    <property type="evidence" value="ECO:0007669"/>
    <property type="project" value="UniProtKB-KW"/>
</dbReference>
<dbReference type="AlphaFoldDB" id="A0A538TV03"/>
<feature type="transmembrane region" description="Helical" evidence="8">
    <location>
        <begin position="68"/>
        <end position="88"/>
    </location>
</feature>
<keyword evidence="4 8" id="KW-0812">Transmembrane</keyword>
<protein>
    <submittedName>
        <fullName evidence="9">Undecaprenyl/decaprenyl-phosphate alpha-N-acetylglucosaminyl 1-phosphate transferase</fullName>
    </submittedName>
</protein>
<feature type="transmembrane region" description="Helical" evidence="8">
    <location>
        <begin position="200"/>
        <end position="223"/>
    </location>
</feature>
<organism evidence="9 10">
    <name type="scientific">Eiseniibacteriota bacterium</name>
    <dbReference type="NCBI Taxonomy" id="2212470"/>
    <lineage>
        <taxon>Bacteria</taxon>
        <taxon>Candidatus Eiseniibacteriota</taxon>
    </lineage>
</organism>
<evidence type="ECO:0000313" key="9">
    <source>
        <dbReference type="EMBL" id="TMQ67431.1"/>
    </source>
</evidence>